<sequence>MIPNACAWGCFRKFQRAAPKCPLVGVKPARAKK</sequence>
<dbReference type="EMBL" id="AP014685">
    <property type="protein sequence ID" value="BAR62269.1"/>
    <property type="molecule type" value="Genomic_DNA"/>
</dbReference>
<organism evidence="1 2">
    <name type="scientific">Bradyrhizobium diazoefficiens</name>
    <dbReference type="NCBI Taxonomy" id="1355477"/>
    <lineage>
        <taxon>Bacteria</taxon>
        <taxon>Pseudomonadati</taxon>
        <taxon>Pseudomonadota</taxon>
        <taxon>Alphaproteobacteria</taxon>
        <taxon>Hyphomicrobiales</taxon>
        <taxon>Nitrobacteraceae</taxon>
        <taxon>Bradyrhizobium</taxon>
    </lineage>
</organism>
<accession>A0A0E4BX93</accession>
<proteinExistence type="predicted"/>
<protein>
    <submittedName>
        <fullName evidence="1">Uncharacterized protein</fullName>
    </submittedName>
</protein>
<reference evidence="1 2" key="1">
    <citation type="submission" date="2014-11" db="EMBL/GenBank/DDBJ databases">
        <title>Symbiosis island explosion on the genome of extra-slow-growing strains of soybean bradyrhizobia with massive insertion sequences.</title>
        <authorList>
            <person name="Iida T."/>
            <person name="Minamisawa K."/>
        </authorList>
    </citation>
    <scope>NUCLEOTIDE SEQUENCE [LARGE SCALE GENOMIC DNA]</scope>
    <source>
        <strain evidence="1 2">NK6</strain>
    </source>
</reference>
<dbReference type="AlphaFoldDB" id="A0A0E4BX93"/>
<evidence type="ECO:0000313" key="1">
    <source>
        <dbReference type="EMBL" id="BAR62269.1"/>
    </source>
</evidence>
<gene>
    <name evidence="1" type="ORF">NK6_9127</name>
</gene>
<name>A0A0E4BX93_9BRAD</name>
<dbReference type="Proteomes" id="UP000063308">
    <property type="component" value="Chromosome"/>
</dbReference>
<evidence type="ECO:0000313" key="2">
    <source>
        <dbReference type="Proteomes" id="UP000063308"/>
    </source>
</evidence>